<feature type="domain" description="PhoH-like protein" evidence="3">
    <location>
        <begin position="33"/>
        <end position="235"/>
    </location>
</feature>
<keyword evidence="1" id="KW-0547">Nucleotide-binding</keyword>
<gene>
    <name evidence="4" type="primary">phoH</name>
    <name evidence="4" type="ORF">vB_PsyM_KIL1_0032</name>
</gene>
<keyword evidence="2" id="KW-0067">ATP-binding</keyword>
<dbReference type="Gene3D" id="3.40.50.300">
    <property type="entry name" value="P-loop containing nucleotide triphosphate hydrolases"/>
    <property type="match status" value="1"/>
</dbReference>
<dbReference type="GeneID" id="28802425"/>
<protein>
    <submittedName>
        <fullName evidence="4">Putative phosphate starvation protein</fullName>
    </submittedName>
</protein>
<evidence type="ECO:0000313" key="4">
    <source>
        <dbReference type="EMBL" id="AMR57284.1"/>
    </source>
</evidence>
<evidence type="ECO:0000256" key="2">
    <source>
        <dbReference type="ARBA" id="ARBA00022840"/>
    </source>
</evidence>
<accession>A0A142IDH9</accession>
<dbReference type="KEGG" id="vg:28802425"/>
<evidence type="ECO:0000259" key="3">
    <source>
        <dbReference type="Pfam" id="PF02562"/>
    </source>
</evidence>
<proteinExistence type="predicted"/>
<dbReference type="Pfam" id="PF02562">
    <property type="entry name" value="PhoH"/>
    <property type="match status" value="1"/>
</dbReference>
<name>A0A142IDH9_9CAUD</name>
<organism evidence="4 5">
    <name type="scientific">Pseudomonas phage vB_PsyM_KIL1</name>
    <dbReference type="NCBI Taxonomy" id="1777065"/>
    <lineage>
        <taxon>Viruses</taxon>
        <taxon>Duplodnaviria</taxon>
        <taxon>Heunggongvirae</taxon>
        <taxon>Uroviricota</taxon>
        <taxon>Caudoviricetes</taxon>
        <taxon>Vandenendeviridae</taxon>
        <taxon>Gorskivirinae</taxon>
        <taxon>Flaumdravirus</taxon>
        <taxon>Flaumdravirus KIL4</taxon>
    </lineage>
</organism>
<keyword evidence="5" id="KW-1185">Reference proteome</keyword>
<dbReference type="PANTHER" id="PTHR30473">
    <property type="entry name" value="PROTEIN PHOH"/>
    <property type="match status" value="1"/>
</dbReference>
<dbReference type="PANTHER" id="PTHR30473:SF2">
    <property type="entry name" value="PIN DOMAIN-CONTAINING PROTEIN"/>
    <property type="match status" value="1"/>
</dbReference>
<dbReference type="SUPFAM" id="SSF52540">
    <property type="entry name" value="P-loop containing nucleoside triphosphate hydrolases"/>
    <property type="match status" value="1"/>
</dbReference>
<reference evidence="4 5" key="1">
    <citation type="journal article" date="2016" name="Front. Microbiol.">
        <title>Characterization of Novel Bacteriophages for Biocontrol of Bacterial Blight in Leek Caused by Pseudomonas syringae pv. porri.</title>
        <authorList>
            <person name="Rombouts S."/>
            <person name="Lavigne R."/>
        </authorList>
    </citation>
    <scope>NUCLEOTIDE SEQUENCE [LARGE SCALE GENOMIC DNA]</scope>
</reference>
<evidence type="ECO:0000256" key="1">
    <source>
        <dbReference type="ARBA" id="ARBA00022741"/>
    </source>
</evidence>
<dbReference type="RefSeq" id="YP_009275966.1">
    <property type="nucleotide sequence ID" value="NC_030934.1"/>
</dbReference>
<dbReference type="InterPro" id="IPR003714">
    <property type="entry name" value="PhoH"/>
</dbReference>
<dbReference type="InterPro" id="IPR027417">
    <property type="entry name" value="P-loop_NTPase"/>
</dbReference>
<dbReference type="EMBL" id="KU130126">
    <property type="protein sequence ID" value="AMR57284.1"/>
    <property type="molecule type" value="Genomic_DNA"/>
</dbReference>
<evidence type="ECO:0000313" key="5">
    <source>
        <dbReference type="Proteomes" id="UP000203989"/>
    </source>
</evidence>
<dbReference type="Proteomes" id="UP000203989">
    <property type="component" value="Segment"/>
</dbReference>
<dbReference type="OrthoDB" id="8501at10239"/>
<sequence length="244" mass="27292">MGRSNTQRANKKEGVTKVRTVKDKFIDEIKSSVSPKNSVQKEFLDALKNYDVVAFSAPAGCGKSFLAMSEASDWLKKGVYDKITLTRAVIPMGRSLGMLPSTLQQKFEPYLMPLLEVLWNRYGKSYYENALGLGTIELLAPEYARGRSVSGVFIIDEAQSMMPDELYTMLTRMETGSKLILIGDPNQSDIKGLNGIDWLCSFVEKNPELEEHIKVIKTGSESIVRSGLCKKMVQAKEREGVKYD</sequence>
<dbReference type="GO" id="GO:0005524">
    <property type="term" value="F:ATP binding"/>
    <property type="evidence" value="ECO:0007669"/>
    <property type="project" value="UniProtKB-KW"/>
</dbReference>
<dbReference type="InterPro" id="IPR051451">
    <property type="entry name" value="PhoH2-like"/>
</dbReference>